<accession>Q6K5W9</accession>
<organism evidence="3 4">
    <name type="scientific">Oryza sativa subsp. japonica</name>
    <name type="common">Rice</name>
    <dbReference type="NCBI Taxonomy" id="39947"/>
    <lineage>
        <taxon>Eukaryota</taxon>
        <taxon>Viridiplantae</taxon>
        <taxon>Streptophyta</taxon>
        <taxon>Embryophyta</taxon>
        <taxon>Tracheophyta</taxon>
        <taxon>Spermatophyta</taxon>
        <taxon>Magnoliopsida</taxon>
        <taxon>Liliopsida</taxon>
        <taxon>Poales</taxon>
        <taxon>Poaceae</taxon>
        <taxon>BOP clade</taxon>
        <taxon>Oryzoideae</taxon>
        <taxon>Oryzeae</taxon>
        <taxon>Oryzinae</taxon>
        <taxon>Oryza</taxon>
        <taxon>Oryza sativa</taxon>
    </lineage>
</organism>
<protein>
    <submittedName>
        <fullName evidence="3">Uncharacterized protein</fullName>
    </submittedName>
</protein>
<feature type="region of interest" description="Disordered" evidence="1">
    <location>
        <begin position="1"/>
        <end position="32"/>
    </location>
</feature>
<evidence type="ECO:0000256" key="1">
    <source>
        <dbReference type="SAM" id="MobiDB-lite"/>
    </source>
</evidence>
<feature type="compositionally biased region" description="Basic and acidic residues" evidence="1">
    <location>
        <begin position="13"/>
        <end position="32"/>
    </location>
</feature>
<reference evidence="4" key="4">
    <citation type="journal article" date="2008" name="Nucleic Acids Res.">
        <title>The rice annotation project database (RAP-DB): 2008 update.</title>
        <authorList>
            <consortium name="The rice annotation project (RAP)"/>
        </authorList>
    </citation>
    <scope>GENOME REANNOTATION</scope>
    <source>
        <strain evidence="4">cv. Nipponbare</strain>
    </source>
</reference>
<name>Q6K5W9_ORYSJ</name>
<evidence type="ECO:0000313" key="3">
    <source>
        <dbReference type="EMBL" id="BAD22029.1"/>
    </source>
</evidence>
<dbReference type="Proteomes" id="UP000000763">
    <property type="component" value="Chromosome 2"/>
</dbReference>
<reference evidence="4" key="3">
    <citation type="journal article" date="2005" name="Nature">
        <title>The map-based sequence of the rice genome.</title>
        <authorList>
            <consortium name="International rice genome sequencing project (IRGSP)"/>
            <person name="Matsumoto T."/>
            <person name="Wu J."/>
            <person name="Kanamori H."/>
            <person name="Katayose Y."/>
            <person name="Fujisawa M."/>
            <person name="Namiki N."/>
            <person name="Mizuno H."/>
            <person name="Yamamoto K."/>
            <person name="Antonio B.A."/>
            <person name="Baba T."/>
            <person name="Sakata K."/>
            <person name="Nagamura Y."/>
            <person name="Aoki H."/>
            <person name="Arikawa K."/>
            <person name="Arita K."/>
            <person name="Bito T."/>
            <person name="Chiden Y."/>
            <person name="Fujitsuka N."/>
            <person name="Fukunaka R."/>
            <person name="Hamada M."/>
            <person name="Harada C."/>
            <person name="Hayashi A."/>
            <person name="Hijishita S."/>
            <person name="Honda M."/>
            <person name="Hosokawa S."/>
            <person name="Ichikawa Y."/>
            <person name="Idonuma A."/>
            <person name="Iijima M."/>
            <person name="Ikeda M."/>
            <person name="Ikeno M."/>
            <person name="Ito K."/>
            <person name="Ito S."/>
            <person name="Ito T."/>
            <person name="Ito Y."/>
            <person name="Ito Y."/>
            <person name="Iwabuchi A."/>
            <person name="Kamiya K."/>
            <person name="Karasawa W."/>
            <person name="Kurita K."/>
            <person name="Katagiri S."/>
            <person name="Kikuta A."/>
            <person name="Kobayashi H."/>
            <person name="Kobayashi N."/>
            <person name="Machita K."/>
            <person name="Maehara T."/>
            <person name="Masukawa M."/>
            <person name="Mizubayashi T."/>
            <person name="Mukai Y."/>
            <person name="Nagasaki H."/>
            <person name="Nagata Y."/>
            <person name="Naito S."/>
            <person name="Nakashima M."/>
            <person name="Nakama Y."/>
            <person name="Nakamichi Y."/>
            <person name="Nakamura M."/>
            <person name="Meguro A."/>
            <person name="Negishi M."/>
            <person name="Ohta I."/>
            <person name="Ohta T."/>
            <person name="Okamoto M."/>
            <person name="Ono N."/>
            <person name="Saji S."/>
            <person name="Sakaguchi M."/>
            <person name="Sakai K."/>
            <person name="Shibata M."/>
            <person name="Shimokawa T."/>
            <person name="Song J."/>
            <person name="Takazaki Y."/>
            <person name="Terasawa K."/>
            <person name="Tsugane M."/>
            <person name="Tsuji K."/>
            <person name="Ueda S."/>
            <person name="Waki K."/>
            <person name="Yamagata H."/>
            <person name="Yamamoto M."/>
            <person name="Yamamoto S."/>
            <person name="Yamane H."/>
            <person name="Yoshiki S."/>
            <person name="Yoshihara R."/>
            <person name="Yukawa K."/>
            <person name="Zhong H."/>
            <person name="Yano M."/>
            <person name="Yuan Q."/>
            <person name="Ouyang S."/>
            <person name="Liu J."/>
            <person name="Jones K.M."/>
            <person name="Gansberger K."/>
            <person name="Moffat K."/>
            <person name="Hill J."/>
            <person name="Bera J."/>
            <person name="Fadrosh D."/>
            <person name="Jin S."/>
            <person name="Johri S."/>
            <person name="Kim M."/>
            <person name="Overton L."/>
            <person name="Reardon M."/>
            <person name="Tsitrin T."/>
            <person name="Vuong H."/>
            <person name="Weaver B."/>
            <person name="Ciecko A."/>
            <person name="Tallon L."/>
            <person name="Jackson J."/>
            <person name="Pai G."/>
            <person name="Aken S.V."/>
            <person name="Utterback T."/>
            <person name="Reidmuller S."/>
            <person name="Feldblyum T."/>
            <person name="Hsiao J."/>
            <person name="Zismann V."/>
            <person name="Iobst S."/>
            <person name="de Vazeille A.R."/>
            <person name="Buell C.R."/>
            <person name="Ying K."/>
            <person name="Li Y."/>
            <person name="Lu T."/>
            <person name="Huang Y."/>
            <person name="Zhao Q."/>
            <person name="Feng Q."/>
            <person name="Zhang L."/>
            <person name="Zhu J."/>
            <person name="Weng Q."/>
            <person name="Mu J."/>
            <person name="Lu Y."/>
            <person name="Fan D."/>
            <person name="Liu Y."/>
            <person name="Guan J."/>
            <person name="Zhang Y."/>
            <person name="Yu S."/>
            <person name="Liu X."/>
            <person name="Zhang Y."/>
            <person name="Hong G."/>
            <person name="Han B."/>
            <person name="Choisne N."/>
            <person name="Demange N."/>
            <person name="Orjeda G."/>
            <person name="Samain S."/>
            <person name="Cattolico L."/>
            <person name="Pelletier E."/>
            <person name="Couloux A."/>
            <person name="Segurens B."/>
            <person name="Wincker P."/>
            <person name="D'Hont A."/>
            <person name="Scarpelli C."/>
            <person name="Weissenbach J."/>
            <person name="Salanoubat M."/>
            <person name="Quetier F."/>
            <person name="Yu Y."/>
            <person name="Kim H.R."/>
            <person name="Rambo T."/>
            <person name="Currie J."/>
            <person name="Collura K."/>
            <person name="Luo M."/>
            <person name="Yang T."/>
            <person name="Ammiraju J.S.S."/>
            <person name="Engler F."/>
            <person name="Soderlund C."/>
            <person name="Wing R.A."/>
            <person name="Palmer L.E."/>
            <person name="de la Bastide M."/>
            <person name="Spiegel L."/>
            <person name="Nascimento L."/>
            <person name="Zutavern T."/>
            <person name="O'Shaughnessy A."/>
            <person name="Dike S."/>
            <person name="Dedhia N."/>
            <person name="Preston R."/>
            <person name="Balija V."/>
            <person name="McCombie W.R."/>
            <person name="Chow T."/>
            <person name="Chen H."/>
            <person name="Chung M."/>
            <person name="Chen C."/>
            <person name="Shaw J."/>
            <person name="Wu H."/>
            <person name="Hsiao K."/>
            <person name="Chao Y."/>
            <person name="Chu M."/>
            <person name="Cheng C."/>
            <person name="Hour A."/>
            <person name="Lee P."/>
            <person name="Lin S."/>
            <person name="Lin Y."/>
            <person name="Liou J."/>
            <person name="Liu S."/>
            <person name="Hsing Y."/>
            <person name="Raghuvanshi S."/>
            <person name="Mohanty A."/>
            <person name="Bharti A.K."/>
            <person name="Gaur A."/>
            <person name="Gupta V."/>
            <person name="Kumar D."/>
            <person name="Ravi V."/>
            <person name="Vij S."/>
            <person name="Kapur A."/>
            <person name="Khurana P."/>
            <person name="Khurana P."/>
            <person name="Khurana J.P."/>
            <person name="Tyagi A.K."/>
            <person name="Gaikwad K."/>
            <person name="Singh A."/>
            <person name="Dalal V."/>
            <person name="Srivastava S."/>
            <person name="Dixit A."/>
            <person name="Pal A.K."/>
            <person name="Ghazi I.A."/>
            <person name="Yadav M."/>
            <person name="Pandit A."/>
            <person name="Bhargava A."/>
            <person name="Sureshbabu K."/>
            <person name="Batra K."/>
            <person name="Sharma T.R."/>
            <person name="Mohapatra T."/>
            <person name="Singh N.K."/>
            <person name="Messing J."/>
            <person name="Nelson A.B."/>
            <person name="Fuks G."/>
            <person name="Kavchok S."/>
            <person name="Keizer G."/>
            <person name="Linton E."/>
            <person name="Llaca V."/>
            <person name="Song R."/>
            <person name="Tanyolac B."/>
            <person name="Young S."/>
            <person name="Ho-Il K."/>
            <person name="Hahn J.H."/>
            <person name="Sangsakoo G."/>
            <person name="Vanavichit A."/>
            <person name="de Mattos Luiz.A.T."/>
            <person name="Zimmer P.D."/>
            <person name="Malone G."/>
            <person name="Dellagostin O."/>
            <person name="de Oliveira A.C."/>
            <person name="Bevan M."/>
            <person name="Bancroft I."/>
            <person name="Minx P."/>
            <person name="Cordum H."/>
            <person name="Wilson R."/>
            <person name="Cheng Z."/>
            <person name="Jin W."/>
            <person name="Jiang J."/>
            <person name="Leong S.A."/>
            <person name="Iwama H."/>
            <person name="Gojobori T."/>
            <person name="Itoh T."/>
            <person name="Niimura Y."/>
            <person name="Fujii Y."/>
            <person name="Habara T."/>
            <person name="Sakai H."/>
            <person name="Sato Y."/>
            <person name="Wilson G."/>
            <person name="Kumar K."/>
            <person name="McCouch S."/>
            <person name="Juretic N."/>
            <person name="Hoen D."/>
            <person name="Wright S."/>
            <person name="Bruskiewich R."/>
            <person name="Bureau T."/>
            <person name="Miyao A."/>
            <person name="Hirochika H."/>
            <person name="Nishikawa T."/>
            <person name="Kadowaki K."/>
            <person name="Sugiura M."/>
            <person name="Burr B."/>
            <person name="Sasaki T."/>
        </authorList>
    </citation>
    <scope>NUCLEOTIDE SEQUENCE [LARGE SCALE GENOMIC DNA]</scope>
    <source>
        <strain evidence="4">cv. Nipponbare</strain>
    </source>
</reference>
<gene>
    <name evidence="2" type="ORF">OJ1116_E04.16</name>
    <name evidence="3" type="ORF">P0016F11.8</name>
</gene>
<dbReference type="AlphaFoldDB" id="Q6K5W9"/>
<reference evidence="3" key="2">
    <citation type="submission" date="2002-05" db="EMBL/GenBank/DDBJ databases">
        <title>Oryza sativa nipponbare(GA3) genomic DNA, chromosome 2, PAC clone:P0016F11.</title>
        <authorList>
            <person name="Sasaki T."/>
            <person name="Matsumoto T."/>
            <person name="Katayose Y."/>
        </authorList>
    </citation>
    <scope>NUCLEOTIDE SEQUENCE</scope>
</reference>
<evidence type="ECO:0000313" key="4">
    <source>
        <dbReference type="Proteomes" id="UP000000763"/>
    </source>
</evidence>
<evidence type="ECO:0000313" key="2">
    <source>
        <dbReference type="EMBL" id="BAD21592.1"/>
    </source>
</evidence>
<sequence length="59" mass="6661">MGEGGKIDLNLDLGERKGEKGEGERARYREGRGTQGGRELAWCGWHHGQIRREGRRGKL</sequence>
<proteinExistence type="predicted"/>
<dbReference type="EMBL" id="AP004081">
    <property type="protein sequence ID" value="BAD21592.1"/>
    <property type="molecule type" value="Genomic_DNA"/>
</dbReference>
<reference evidence="2" key="1">
    <citation type="submission" date="2001-08" db="EMBL/GenBank/DDBJ databases">
        <title>Oryza sativa nipponbare(GA3) genomic DNA, chromosome 2, BAC clone:OJ1116_E04.</title>
        <authorList>
            <person name="Sasaki T."/>
            <person name="Matsumoto T."/>
            <person name="Yamamoto K."/>
        </authorList>
    </citation>
    <scope>NUCLEOTIDE SEQUENCE</scope>
</reference>
<dbReference type="EMBL" id="AP005303">
    <property type="protein sequence ID" value="BAD22029.1"/>
    <property type="molecule type" value="Genomic_DNA"/>
</dbReference>